<evidence type="ECO:0000313" key="3">
    <source>
        <dbReference type="EMBL" id="KIJ33159.1"/>
    </source>
</evidence>
<keyword evidence="4" id="KW-1185">Reference proteome</keyword>
<dbReference type="SUPFAM" id="SSF50685">
    <property type="entry name" value="Barwin-like endoglucanases"/>
    <property type="match status" value="1"/>
</dbReference>
<evidence type="ECO:0000256" key="2">
    <source>
        <dbReference type="SAM" id="SignalP"/>
    </source>
</evidence>
<dbReference type="PANTHER" id="PTHR31836">
    <property type="match status" value="1"/>
</dbReference>
<reference evidence="3 4" key="1">
    <citation type="submission" date="2014-06" db="EMBL/GenBank/DDBJ databases">
        <title>Evolutionary Origins and Diversification of the Mycorrhizal Mutualists.</title>
        <authorList>
            <consortium name="DOE Joint Genome Institute"/>
            <consortium name="Mycorrhizal Genomics Consortium"/>
            <person name="Kohler A."/>
            <person name="Kuo A."/>
            <person name="Nagy L.G."/>
            <person name="Floudas D."/>
            <person name="Copeland A."/>
            <person name="Barry K.W."/>
            <person name="Cichocki N."/>
            <person name="Veneault-Fourrey C."/>
            <person name="LaButti K."/>
            <person name="Lindquist E.A."/>
            <person name="Lipzen A."/>
            <person name="Lundell T."/>
            <person name="Morin E."/>
            <person name="Murat C."/>
            <person name="Riley R."/>
            <person name="Ohm R."/>
            <person name="Sun H."/>
            <person name="Tunlid A."/>
            <person name="Henrissat B."/>
            <person name="Grigoriev I.V."/>
            <person name="Hibbett D.S."/>
            <person name="Martin F."/>
        </authorList>
    </citation>
    <scope>NUCLEOTIDE SEQUENCE [LARGE SCALE GENOMIC DNA]</scope>
    <source>
        <strain evidence="3 4">SS14</strain>
    </source>
</reference>
<dbReference type="AlphaFoldDB" id="A0A0C9UED9"/>
<accession>A0A0C9UED9</accession>
<dbReference type="Gene3D" id="2.40.40.10">
    <property type="entry name" value="RlpA-like domain"/>
    <property type="match status" value="1"/>
</dbReference>
<evidence type="ECO:0000313" key="4">
    <source>
        <dbReference type="Proteomes" id="UP000054279"/>
    </source>
</evidence>
<dbReference type="EMBL" id="KN837216">
    <property type="protein sequence ID" value="KIJ33159.1"/>
    <property type="molecule type" value="Genomic_DNA"/>
</dbReference>
<dbReference type="OrthoDB" id="623670at2759"/>
<keyword evidence="1 2" id="KW-0732">Signal</keyword>
<evidence type="ECO:0008006" key="5">
    <source>
        <dbReference type="Google" id="ProtNLM"/>
    </source>
</evidence>
<proteinExistence type="predicted"/>
<sequence length="140" mass="14940">MFIPTSVKKFSCVLLSVVYILLESVHSSPVASGEDRTLRRTNSVQKRERATWFVTGIGACGNFNVNSDFIIALSIPQYANGANCGKGVTITYNGVTAHATVADECPGCPEGAIDLTEGLFTFLAGSLSVGVINVEWSFDE</sequence>
<gene>
    <name evidence="3" type="ORF">M422DRAFT_264872</name>
</gene>
<dbReference type="InterPro" id="IPR036908">
    <property type="entry name" value="RlpA-like_sf"/>
</dbReference>
<dbReference type="CDD" id="cd22191">
    <property type="entry name" value="DPBB_RlpA_EXP_N-like"/>
    <property type="match status" value="1"/>
</dbReference>
<dbReference type="PANTHER" id="PTHR31836:SF28">
    <property type="entry name" value="SRCR DOMAIN-CONTAINING PROTEIN-RELATED"/>
    <property type="match status" value="1"/>
</dbReference>
<evidence type="ECO:0000256" key="1">
    <source>
        <dbReference type="ARBA" id="ARBA00022729"/>
    </source>
</evidence>
<dbReference type="Proteomes" id="UP000054279">
    <property type="component" value="Unassembled WGS sequence"/>
</dbReference>
<dbReference type="HOGENOM" id="CLU_047639_5_0_1"/>
<feature type="signal peptide" evidence="2">
    <location>
        <begin position="1"/>
        <end position="27"/>
    </location>
</feature>
<name>A0A0C9UED9_SPHS4</name>
<organism evidence="3 4">
    <name type="scientific">Sphaerobolus stellatus (strain SS14)</name>
    <dbReference type="NCBI Taxonomy" id="990650"/>
    <lineage>
        <taxon>Eukaryota</taxon>
        <taxon>Fungi</taxon>
        <taxon>Dikarya</taxon>
        <taxon>Basidiomycota</taxon>
        <taxon>Agaricomycotina</taxon>
        <taxon>Agaricomycetes</taxon>
        <taxon>Phallomycetidae</taxon>
        <taxon>Geastrales</taxon>
        <taxon>Sphaerobolaceae</taxon>
        <taxon>Sphaerobolus</taxon>
    </lineage>
</organism>
<protein>
    <recommendedName>
        <fullName evidence="5">RlpA-like protein double-psi beta-barrel domain-containing protein</fullName>
    </recommendedName>
</protein>
<dbReference type="InterPro" id="IPR051477">
    <property type="entry name" value="Expansin_CellWall"/>
</dbReference>
<feature type="chain" id="PRO_5002204173" description="RlpA-like protein double-psi beta-barrel domain-containing protein" evidence="2">
    <location>
        <begin position="28"/>
        <end position="140"/>
    </location>
</feature>